<sequence length="708" mass="72359">MARNTGSPSANPSANPNPNPGSPPPAPPPPPQQSVPAGYTGTSGFSVTEGSLQTLQKQAGDLESGYQRIASQLSSQTLKLNALGMFGIPMTVAVNDSNGKSIDKANQAAETMAKVSDGVKATGETQTKTDQMVADEFGKIVPDSGAKNPNGAPNTAPPPQQQSGPQVSKTDPPPGATNPAPAVTPATPGPDVNKVQPPPGATNPPPAAPPVNTGPPTNQYTPPPGADTTNPAAAPPPPPGGQHANPYTPPPGADTTSPAAAPPPPAAPPVSAYVPPPGDNKVPTPNVPTPQGGPQVNPYTPPPGANSNPAPAAPKPQSAPPIESYVPPPGNNKVPTPNVPSPQAAPPVTSYTPPPGSQGTTNASWTPPPIPDPVAHVPGVPGTPSPTGPAMPNNAPNSSIISQMPPIPGANGPVKPNDRPNLPNARPPGGGPPRPGVVPNIPGVDGAPKPEFSKPSTSAFDSLKPINTAFPPQGAPIPPPFAPVAPPSSPTDPMPVTGPFPPAEAPPVPPVKPVLANPNLLDLMNPAPGVDHHAPEAFPLTTIDGKPTTDLSDFSNMPPKQQQMWIDNLKNLLASKENGAFLWSGNVWNADGERISVMYEAEAQAHGMGRNTLEGRLDDLGMKMPGWKPGDVAVQNLWDNASSSVAHGASGDVYVLLGPSRRPDNVFDMNEFPILEQNDGVRRVIAIDVMKNNAETVILDKGPRPPRH</sequence>
<feature type="region of interest" description="Disordered" evidence="1">
    <location>
        <begin position="111"/>
        <end position="477"/>
    </location>
</feature>
<protein>
    <submittedName>
        <fullName evidence="2">Uncharacterized protein</fullName>
    </submittedName>
</protein>
<name>A0A2T0SKU0_9PSEU</name>
<dbReference type="SUPFAM" id="SSF52309">
    <property type="entry name" value="N-(deoxy)ribosyltransferase-like"/>
    <property type="match status" value="1"/>
</dbReference>
<feature type="compositionally biased region" description="Pro residues" evidence="1">
    <location>
        <begin position="15"/>
        <end position="33"/>
    </location>
</feature>
<gene>
    <name evidence="2" type="ORF">CLV43_11855</name>
</gene>
<feature type="region of interest" description="Disordered" evidence="1">
    <location>
        <begin position="1"/>
        <end position="47"/>
    </location>
</feature>
<dbReference type="EMBL" id="PVTF01000018">
    <property type="protein sequence ID" value="PRY34029.1"/>
    <property type="molecule type" value="Genomic_DNA"/>
</dbReference>
<dbReference type="AlphaFoldDB" id="A0A2T0SKU0"/>
<keyword evidence="3" id="KW-1185">Reference proteome</keyword>
<dbReference type="RefSeq" id="WP_170156243.1">
    <property type="nucleotide sequence ID" value="NZ_PVTF01000018.1"/>
</dbReference>
<dbReference type="Proteomes" id="UP000239494">
    <property type="component" value="Unassembled WGS sequence"/>
</dbReference>
<feature type="compositionally biased region" description="Pro residues" evidence="1">
    <location>
        <begin position="196"/>
        <end position="213"/>
    </location>
</feature>
<feature type="compositionally biased region" description="Low complexity" evidence="1">
    <location>
        <begin position="1"/>
        <end position="14"/>
    </location>
</feature>
<comment type="caution">
    <text evidence="2">The sequence shown here is derived from an EMBL/GenBank/DDBJ whole genome shotgun (WGS) entry which is preliminary data.</text>
</comment>
<evidence type="ECO:0000313" key="3">
    <source>
        <dbReference type="Proteomes" id="UP000239494"/>
    </source>
</evidence>
<accession>A0A2T0SKU0</accession>
<evidence type="ECO:0000256" key="1">
    <source>
        <dbReference type="SAM" id="MobiDB-lite"/>
    </source>
</evidence>
<feature type="compositionally biased region" description="Pro residues" evidence="1">
    <location>
        <begin position="260"/>
        <end position="278"/>
    </location>
</feature>
<organism evidence="2 3">
    <name type="scientific">Umezawaea tangerina</name>
    <dbReference type="NCBI Taxonomy" id="84725"/>
    <lineage>
        <taxon>Bacteria</taxon>
        <taxon>Bacillati</taxon>
        <taxon>Actinomycetota</taxon>
        <taxon>Actinomycetes</taxon>
        <taxon>Pseudonocardiales</taxon>
        <taxon>Pseudonocardiaceae</taxon>
        <taxon>Umezawaea</taxon>
    </lineage>
</organism>
<reference evidence="2 3" key="1">
    <citation type="submission" date="2018-03" db="EMBL/GenBank/DDBJ databases">
        <title>Genomic Encyclopedia of Archaeal and Bacterial Type Strains, Phase II (KMG-II): from individual species to whole genera.</title>
        <authorList>
            <person name="Goeker M."/>
        </authorList>
    </citation>
    <scope>NUCLEOTIDE SEQUENCE [LARGE SCALE GENOMIC DNA]</scope>
    <source>
        <strain evidence="2 3">DSM 44720</strain>
    </source>
</reference>
<feature type="compositionally biased region" description="Low complexity" evidence="1">
    <location>
        <begin position="177"/>
        <end position="192"/>
    </location>
</feature>
<evidence type="ECO:0000313" key="2">
    <source>
        <dbReference type="EMBL" id="PRY34029.1"/>
    </source>
</evidence>
<proteinExistence type="predicted"/>
<feature type="compositionally biased region" description="Pro residues" evidence="1">
    <location>
        <begin position="425"/>
        <end position="436"/>
    </location>
</feature>